<dbReference type="InterPro" id="IPR002347">
    <property type="entry name" value="SDR_fam"/>
</dbReference>
<organism evidence="3 4">
    <name type="scientific">Pestalotiopsis fici (strain W106-1 / CGMCC3.15140)</name>
    <dbReference type="NCBI Taxonomy" id="1229662"/>
    <lineage>
        <taxon>Eukaryota</taxon>
        <taxon>Fungi</taxon>
        <taxon>Dikarya</taxon>
        <taxon>Ascomycota</taxon>
        <taxon>Pezizomycotina</taxon>
        <taxon>Sordariomycetes</taxon>
        <taxon>Xylariomycetidae</taxon>
        <taxon>Amphisphaeriales</taxon>
        <taxon>Sporocadaceae</taxon>
        <taxon>Pestalotiopsis</taxon>
    </lineage>
</organism>
<dbReference type="Pfam" id="PF00106">
    <property type="entry name" value="adh_short"/>
    <property type="match status" value="1"/>
</dbReference>
<evidence type="ECO:0000256" key="2">
    <source>
        <dbReference type="ARBA" id="ARBA00023002"/>
    </source>
</evidence>
<proteinExistence type="inferred from homology"/>
<dbReference type="AlphaFoldDB" id="W3XA07"/>
<sequence length="349" mass="38409">MQSAIDTIKNTIGENFGGAAQKLSTHQFSLDDVPDLTGKVAVVTGGSEGIGYGCTHTMLKHNIAKIYILSVSEEVVKGAKNAIAEDLGQEAANKTQWLQCDVSDWTRVKDMAEQIKKESNRLDILINNAARGIMTYQLTDYGVDRHMALNHMGHVILTSHLLPLMKRTAEQGNVVRISNQASNAHQATPSDTKFENLEELNRDLGPNGQYGRSKLAGILYARYFNRHVTQAGHPNVLMNATHPGFVSTKMSKDDIHEPYPLGGYAMSVGFEPFKKDQWDGAVSTMFAATATDKSGQYICPPAVPESGNELAQDDKLADRLMQLTRQVVMEKTKRQSADQGCPFDDLVFH</sequence>
<accession>W3XA07</accession>
<comment type="similarity">
    <text evidence="1">Belongs to the short-chain dehydrogenases/reductases (SDR) family.</text>
</comment>
<evidence type="ECO:0000256" key="1">
    <source>
        <dbReference type="ARBA" id="ARBA00006484"/>
    </source>
</evidence>
<dbReference type="OMA" id="AVNHMGH"/>
<protein>
    <submittedName>
        <fullName evidence="3">Oxidoreductase bli-4</fullName>
    </submittedName>
</protein>
<dbReference type="HOGENOM" id="CLU_010194_44_6_1"/>
<dbReference type="Proteomes" id="UP000030651">
    <property type="component" value="Unassembled WGS sequence"/>
</dbReference>
<dbReference type="PANTHER" id="PTHR24320:SF33">
    <property type="entry name" value="OXIDOREDUCTASE BLI-4, MITOCHONDRIAL-RELATED"/>
    <property type="match status" value="1"/>
</dbReference>
<keyword evidence="4" id="KW-1185">Reference proteome</keyword>
<dbReference type="InterPro" id="IPR036291">
    <property type="entry name" value="NAD(P)-bd_dom_sf"/>
</dbReference>
<name>W3XA07_PESFW</name>
<dbReference type="SUPFAM" id="SSF51735">
    <property type="entry name" value="NAD(P)-binding Rossmann-fold domains"/>
    <property type="match status" value="1"/>
</dbReference>
<dbReference type="GeneID" id="19269784"/>
<dbReference type="PRINTS" id="PR00081">
    <property type="entry name" value="GDHRDH"/>
</dbReference>
<dbReference type="eggNOG" id="KOG1208">
    <property type="taxonomic scope" value="Eukaryota"/>
</dbReference>
<dbReference type="GO" id="GO:0016491">
    <property type="term" value="F:oxidoreductase activity"/>
    <property type="evidence" value="ECO:0007669"/>
    <property type="project" value="UniProtKB-KW"/>
</dbReference>
<dbReference type="OrthoDB" id="191139at2759"/>
<dbReference type="EMBL" id="KI912111">
    <property type="protein sequence ID" value="ETS82895.1"/>
    <property type="molecule type" value="Genomic_DNA"/>
</dbReference>
<dbReference type="InParanoid" id="W3XA07"/>
<dbReference type="RefSeq" id="XP_007831543.1">
    <property type="nucleotide sequence ID" value="XM_007833352.1"/>
</dbReference>
<evidence type="ECO:0000313" key="3">
    <source>
        <dbReference type="EMBL" id="ETS82895.1"/>
    </source>
</evidence>
<dbReference type="Gene3D" id="3.40.50.720">
    <property type="entry name" value="NAD(P)-binding Rossmann-like Domain"/>
    <property type="match status" value="1"/>
</dbReference>
<reference evidence="4" key="1">
    <citation type="journal article" date="2015" name="BMC Genomics">
        <title>Genomic and transcriptomic analysis of the endophytic fungus Pestalotiopsis fici reveals its lifestyle and high potential for synthesis of natural products.</title>
        <authorList>
            <person name="Wang X."/>
            <person name="Zhang X."/>
            <person name="Liu L."/>
            <person name="Xiang M."/>
            <person name="Wang W."/>
            <person name="Sun X."/>
            <person name="Che Y."/>
            <person name="Guo L."/>
            <person name="Liu G."/>
            <person name="Guo L."/>
            <person name="Wang C."/>
            <person name="Yin W.B."/>
            <person name="Stadler M."/>
            <person name="Zhang X."/>
            <person name="Liu X."/>
        </authorList>
    </citation>
    <scope>NUCLEOTIDE SEQUENCE [LARGE SCALE GENOMIC DNA]</scope>
    <source>
        <strain evidence="4">W106-1 / CGMCC3.15140</strain>
    </source>
</reference>
<keyword evidence="2" id="KW-0560">Oxidoreductase</keyword>
<evidence type="ECO:0000313" key="4">
    <source>
        <dbReference type="Proteomes" id="UP000030651"/>
    </source>
</evidence>
<dbReference type="KEGG" id="pfy:PFICI_04771"/>
<dbReference type="PANTHER" id="PTHR24320">
    <property type="entry name" value="RETINOL DEHYDROGENASE"/>
    <property type="match status" value="1"/>
</dbReference>
<gene>
    <name evidence="3" type="ORF">PFICI_04771</name>
</gene>